<dbReference type="Gene3D" id="3.40.190.10">
    <property type="entry name" value="Periplasmic binding protein-like II"/>
    <property type="match status" value="2"/>
</dbReference>
<keyword evidence="1" id="KW-0732">Signal</keyword>
<keyword evidence="2" id="KW-0472">Membrane</keyword>
<keyword evidence="5" id="KW-1185">Reference proteome</keyword>
<dbReference type="InterPro" id="IPR024370">
    <property type="entry name" value="PBP_domain"/>
</dbReference>
<dbReference type="SUPFAM" id="SSF53850">
    <property type="entry name" value="Periplasmic binding protein-like II"/>
    <property type="match status" value="1"/>
</dbReference>
<keyword evidence="2" id="KW-1133">Transmembrane helix</keyword>
<evidence type="ECO:0000256" key="2">
    <source>
        <dbReference type="SAM" id="Phobius"/>
    </source>
</evidence>
<dbReference type="Pfam" id="PF12849">
    <property type="entry name" value="PBP_like_2"/>
    <property type="match status" value="1"/>
</dbReference>
<comment type="caution">
    <text evidence="4">The sequence shown here is derived from an EMBL/GenBank/DDBJ whole genome shotgun (WGS) entry which is preliminary data.</text>
</comment>
<accession>A0ABW5NLU0</accession>
<keyword evidence="2" id="KW-0812">Transmembrane</keyword>
<feature type="transmembrane region" description="Helical" evidence="2">
    <location>
        <begin position="7"/>
        <end position="26"/>
    </location>
</feature>
<evidence type="ECO:0000256" key="1">
    <source>
        <dbReference type="ARBA" id="ARBA00022729"/>
    </source>
</evidence>
<evidence type="ECO:0000259" key="3">
    <source>
        <dbReference type="Pfam" id="PF12849"/>
    </source>
</evidence>
<sequence length="333" mass="36933">MSTKRVVLIKQVVFQFVMLIFALLLIECAPKSSQSLDGSGKLTGNISMSGAFALYPIAVLWSEDFKAIHPNVRFNISAGGAGKGIADVLTNMVDIGLVSRDLHNQENEKGAYPIHVAKDAVIGTINSAHPNFKLIAERGLTQQELIDIFVTQRYKRWNDIDDRFVAQPIEVYTRSDAAGAAETWAKFLGVNQEDLRGVGIFGDPGIAQAIKERPLSIGFNNINYLFDLKSKKPSDGLAVIPIDINKNGRIDQAESFYDTLPDLTEAVADNRYPAPPARDLTFVVAREHQDTLLTNAFIRFVLEEKQQGYLLENGYVPLNKDAIQRELQKLATR</sequence>
<evidence type="ECO:0000313" key="5">
    <source>
        <dbReference type="Proteomes" id="UP001597393"/>
    </source>
</evidence>
<reference evidence="5" key="1">
    <citation type="journal article" date="2019" name="Int. J. Syst. Evol. Microbiol.">
        <title>The Global Catalogue of Microorganisms (GCM) 10K type strain sequencing project: providing services to taxonomists for standard genome sequencing and annotation.</title>
        <authorList>
            <consortium name="The Broad Institute Genomics Platform"/>
            <consortium name="The Broad Institute Genome Sequencing Center for Infectious Disease"/>
            <person name="Wu L."/>
            <person name="Ma J."/>
        </authorList>
    </citation>
    <scope>NUCLEOTIDE SEQUENCE [LARGE SCALE GENOMIC DNA]</scope>
    <source>
        <strain evidence="5">KCTC 42248</strain>
    </source>
</reference>
<gene>
    <name evidence="4" type="ORF">ACFSQ3_09680</name>
</gene>
<proteinExistence type="predicted"/>
<dbReference type="InterPro" id="IPR050811">
    <property type="entry name" value="Phosphate_ABC_transporter"/>
</dbReference>
<dbReference type="Proteomes" id="UP001597393">
    <property type="component" value="Unassembled WGS sequence"/>
</dbReference>
<feature type="domain" description="PBP" evidence="3">
    <location>
        <begin position="39"/>
        <end position="304"/>
    </location>
</feature>
<dbReference type="EMBL" id="JBHUMA010000006">
    <property type="protein sequence ID" value="MFD2599222.1"/>
    <property type="molecule type" value="Genomic_DNA"/>
</dbReference>
<dbReference type="PANTHER" id="PTHR30570:SF1">
    <property type="entry name" value="PHOSPHATE-BINDING PROTEIN PSTS"/>
    <property type="match status" value="1"/>
</dbReference>
<name>A0ABW5NLU0_9SPHI</name>
<protein>
    <submittedName>
        <fullName evidence="4">PstS family phosphate ABC transporter substrate-binding protein</fullName>
    </submittedName>
</protein>
<dbReference type="RefSeq" id="WP_380869347.1">
    <property type="nucleotide sequence ID" value="NZ_JBHUMA010000006.1"/>
</dbReference>
<evidence type="ECO:0000313" key="4">
    <source>
        <dbReference type="EMBL" id="MFD2599222.1"/>
    </source>
</evidence>
<dbReference type="PANTHER" id="PTHR30570">
    <property type="entry name" value="PERIPLASMIC PHOSPHATE BINDING COMPONENT OF PHOSPHATE ABC TRANSPORTER"/>
    <property type="match status" value="1"/>
</dbReference>
<organism evidence="4 5">
    <name type="scientific">Sphingobacterium corticis</name>
    <dbReference type="NCBI Taxonomy" id="1812823"/>
    <lineage>
        <taxon>Bacteria</taxon>
        <taxon>Pseudomonadati</taxon>
        <taxon>Bacteroidota</taxon>
        <taxon>Sphingobacteriia</taxon>
        <taxon>Sphingobacteriales</taxon>
        <taxon>Sphingobacteriaceae</taxon>
        <taxon>Sphingobacterium</taxon>
    </lineage>
</organism>